<dbReference type="Gene3D" id="3.40.50.1240">
    <property type="entry name" value="Phosphoglycerate mutase-like"/>
    <property type="match status" value="2"/>
</dbReference>
<feature type="chain" id="PRO_5012590499" evidence="3">
    <location>
        <begin position="25"/>
        <end position="415"/>
    </location>
</feature>
<dbReference type="InterPro" id="IPR000560">
    <property type="entry name" value="His_Pase_clade-2"/>
</dbReference>
<dbReference type="Proteomes" id="UP000184263">
    <property type="component" value="Unassembled WGS sequence"/>
</dbReference>
<dbReference type="InterPro" id="IPR050645">
    <property type="entry name" value="Histidine_acid_phosphatase"/>
</dbReference>
<dbReference type="PANTHER" id="PTHR11567">
    <property type="entry name" value="ACID PHOSPHATASE-RELATED"/>
    <property type="match status" value="1"/>
</dbReference>
<evidence type="ECO:0000313" key="5">
    <source>
        <dbReference type="Proteomes" id="UP000184263"/>
    </source>
</evidence>
<keyword evidence="2" id="KW-0378">Hydrolase</keyword>
<dbReference type="InterPro" id="IPR029033">
    <property type="entry name" value="His_PPase_superfam"/>
</dbReference>
<dbReference type="GO" id="GO:0030288">
    <property type="term" value="C:outer membrane-bounded periplasmic space"/>
    <property type="evidence" value="ECO:0007669"/>
    <property type="project" value="TreeGrafter"/>
</dbReference>
<dbReference type="OrthoDB" id="395886at2"/>
<keyword evidence="3" id="KW-0732">Signal</keyword>
<dbReference type="SUPFAM" id="SSF53254">
    <property type="entry name" value="Phosphoglycerate mutase-like"/>
    <property type="match status" value="1"/>
</dbReference>
<reference evidence="4 5" key="1">
    <citation type="submission" date="2016-11" db="EMBL/GenBank/DDBJ databases">
        <authorList>
            <person name="Jaros S."/>
            <person name="Januszkiewicz K."/>
            <person name="Wedrychowicz H."/>
        </authorList>
    </citation>
    <scope>NUCLEOTIDE SEQUENCE [LARGE SCALE GENOMIC DNA]</scope>
    <source>
        <strain evidence="4 5">HD4</strain>
    </source>
</reference>
<accession>A0A1M6VSF5</accession>
<sequence length="415" mass="45798">MKFRRRVASLLVLLCMLCAQFVQAAANPDSFHENYKLVQMVILSRHNIRAPLAGPGSPMYAATDHVWHDFGVNKGELTKHGGQMEKEMGAYFRLYAEREGLFPTGEPLPQEQVWFRANAFQRTIATARNFAVGFSPGQEITVHYKGNVGDADPLFMPGTEDRGAEFVTRNQQELAALGGSEALLAAAAPGVQVAARVLDRPVIDLSTVTVGVDTGFVVEGALRPIMMACDALILQHYELGDKRASFGHELSFQEWQQLAAVKDLGVHVYRQVPTFARAVARPLLTEMQAELDSHSQKFTFLCGHDINIAPVMGALEVKDMVLPETIEQEAPIGSKIVVEEWKNKKGESFVNLKLVYPKTSQLTGAVPLNADNPPEAVPLHLKNIRPNKDGLLSMQDFQQRITDAISSDEELLANR</sequence>
<organism evidence="4 5">
    <name type="scientific">Selenomonas ruminantium</name>
    <dbReference type="NCBI Taxonomy" id="971"/>
    <lineage>
        <taxon>Bacteria</taxon>
        <taxon>Bacillati</taxon>
        <taxon>Bacillota</taxon>
        <taxon>Negativicutes</taxon>
        <taxon>Selenomonadales</taxon>
        <taxon>Selenomonadaceae</taxon>
        <taxon>Selenomonas</taxon>
    </lineage>
</organism>
<dbReference type="CDD" id="cd07061">
    <property type="entry name" value="HP_HAP_like"/>
    <property type="match status" value="1"/>
</dbReference>
<evidence type="ECO:0000256" key="2">
    <source>
        <dbReference type="ARBA" id="ARBA00022801"/>
    </source>
</evidence>
<protein>
    <submittedName>
        <fullName evidence="4">Glucose-1-phosphatase</fullName>
    </submittedName>
</protein>
<comment type="similarity">
    <text evidence="1">Belongs to the histidine acid phosphatase family.</text>
</comment>
<evidence type="ECO:0000256" key="1">
    <source>
        <dbReference type="ARBA" id="ARBA00005375"/>
    </source>
</evidence>
<gene>
    <name evidence="4" type="ORF">SAMN05216582_12045</name>
</gene>
<dbReference type="AlphaFoldDB" id="A0A1M6VSF5"/>
<name>A0A1M6VSF5_SELRU</name>
<dbReference type="RefSeq" id="WP_073091005.1">
    <property type="nucleotide sequence ID" value="NZ_FRBC01000020.1"/>
</dbReference>
<dbReference type="EMBL" id="FRBC01000020">
    <property type="protein sequence ID" value="SHK84314.1"/>
    <property type="molecule type" value="Genomic_DNA"/>
</dbReference>
<proteinExistence type="inferred from homology"/>
<dbReference type="Pfam" id="PF00328">
    <property type="entry name" value="His_Phos_2"/>
    <property type="match status" value="2"/>
</dbReference>
<evidence type="ECO:0000256" key="3">
    <source>
        <dbReference type="SAM" id="SignalP"/>
    </source>
</evidence>
<feature type="signal peptide" evidence="3">
    <location>
        <begin position="1"/>
        <end position="24"/>
    </location>
</feature>
<dbReference type="PANTHER" id="PTHR11567:SF110">
    <property type="entry name" value="2-PHOSPHOXYLOSE PHOSPHATASE 1"/>
    <property type="match status" value="1"/>
</dbReference>
<dbReference type="GO" id="GO:0050308">
    <property type="term" value="F:sugar-phosphatase activity"/>
    <property type="evidence" value="ECO:0007669"/>
    <property type="project" value="TreeGrafter"/>
</dbReference>
<evidence type="ECO:0000313" key="4">
    <source>
        <dbReference type="EMBL" id="SHK84314.1"/>
    </source>
</evidence>